<dbReference type="Proteomes" id="UP000701801">
    <property type="component" value="Unassembled WGS sequence"/>
</dbReference>
<dbReference type="EMBL" id="CAJVRM010000752">
    <property type="protein sequence ID" value="CAG8984170.1"/>
    <property type="molecule type" value="Genomic_DNA"/>
</dbReference>
<feature type="region of interest" description="Disordered" evidence="1">
    <location>
        <begin position="35"/>
        <end position="65"/>
    </location>
</feature>
<protein>
    <submittedName>
        <fullName evidence="2">Uncharacterized protein</fullName>
    </submittedName>
</protein>
<sequence length="466" mass="52586">MEGFLFIQETGYKPQEKRTRSDIKMHVADRLVMQKRMRQSKRGEGKRNLRAAVSRDEEEENDDDGNDVVRIAKERGQALQQQATTLGSTSTNAATMIEVTDVNIHLDEQARFFLHHFLHHTSQSLCTVTTETGWLTYALTNQTLFYATLYHWVLLNQDSIPATYKQPEKLLGLKGRVIAFINSEMHMGGGIGDEVLGSVACLASVNLLIGDFEEANIHFEGLKAMVSRRKGVRNLGFGGLIGRLVRWTDSCRAQISNSHLLLDQEQNRPEITSVNALSHSIIESQIESTIIQRLRALSQELTQCPRDLLPPERRVSLGEQFLASDRELLTLIHGHTYAENPGLAIFALSALIYSECVLRGMKRGSRVIKTIVGLLKWRLLEFNGIWWNERLGWAVINGVLATQKGSQEGEWFLGYWAGNFEIVGEVLQKIARLQDVENEDSPAAFSWILGDEVLDIGRYDKLVLLE</sequence>
<dbReference type="AlphaFoldDB" id="A0A9N9LZG7"/>
<feature type="compositionally biased region" description="Acidic residues" evidence="1">
    <location>
        <begin position="56"/>
        <end position="65"/>
    </location>
</feature>
<dbReference type="PANTHER" id="PTHR37540">
    <property type="entry name" value="TRANSCRIPTION FACTOR (ACR-2), PUTATIVE-RELATED-RELATED"/>
    <property type="match status" value="1"/>
</dbReference>
<gene>
    <name evidence="2" type="ORF">HYALB_00008172</name>
</gene>
<keyword evidence="3" id="KW-1185">Reference proteome</keyword>
<evidence type="ECO:0000256" key="1">
    <source>
        <dbReference type="SAM" id="MobiDB-lite"/>
    </source>
</evidence>
<name>A0A9N9LZG7_9HELO</name>
<accession>A0A9N9LZG7</accession>
<evidence type="ECO:0000313" key="3">
    <source>
        <dbReference type="Proteomes" id="UP000701801"/>
    </source>
</evidence>
<organism evidence="2 3">
    <name type="scientific">Hymenoscyphus albidus</name>
    <dbReference type="NCBI Taxonomy" id="595503"/>
    <lineage>
        <taxon>Eukaryota</taxon>
        <taxon>Fungi</taxon>
        <taxon>Dikarya</taxon>
        <taxon>Ascomycota</taxon>
        <taxon>Pezizomycotina</taxon>
        <taxon>Leotiomycetes</taxon>
        <taxon>Helotiales</taxon>
        <taxon>Helotiaceae</taxon>
        <taxon>Hymenoscyphus</taxon>
    </lineage>
</organism>
<evidence type="ECO:0000313" key="2">
    <source>
        <dbReference type="EMBL" id="CAG8984170.1"/>
    </source>
</evidence>
<dbReference type="OrthoDB" id="4158087at2759"/>
<comment type="caution">
    <text evidence="2">The sequence shown here is derived from an EMBL/GenBank/DDBJ whole genome shotgun (WGS) entry which is preliminary data.</text>
</comment>
<reference evidence="2" key="1">
    <citation type="submission" date="2021-07" db="EMBL/GenBank/DDBJ databases">
        <authorList>
            <person name="Durling M."/>
        </authorList>
    </citation>
    <scope>NUCLEOTIDE SEQUENCE</scope>
</reference>
<dbReference type="PANTHER" id="PTHR37540:SF5">
    <property type="entry name" value="TRANSCRIPTION FACTOR DOMAIN-CONTAINING PROTEIN"/>
    <property type="match status" value="1"/>
</dbReference>
<proteinExistence type="predicted"/>